<dbReference type="InterPro" id="IPR001387">
    <property type="entry name" value="Cro/C1-type_HTH"/>
</dbReference>
<evidence type="ECO:0000256" key="1">
    <source>
        <dbReference type="ARBA" id="ARBA00023125"/>
    </source>
</evidence>
<reference evidence="3 4" key="1">
    <citation type="submission" date="2020-08" db="EMBL/GenBank/DDBJ databases">
        <title>Novel species isolated from subtropical streams in China.</title>
        <authorList>
            <person name="Lu H."/>
        </authorList>
    </citation>
    <scope>NUCLEOTIDE SEQUENCE [LARGE SCALE GENOMIC DNA]</scope>
    <source>
        <strain evidence="3 4">NL8W</strain>
    </source>
</reference>
<dbReference type="Proteomes" id="UP000646911">
    <property type="component" value="Unassembled WGS sequence"/>
</dbReference>
<evidence type="ECO:0000313" key="3">
    <source>
        <dbReference type="EMBL" id="MBC3911531.1"/>
    </source>
</evidence>
<dbReference type="PANTHER" id="PTHR46558">
    <property type="entry name" value="TRACRIPTIONAL REGULATORY PROTEIN-RELATED-RELATED"/>
    <property type="match status" value="1"/>
</dbReference>
<organism evidence="3 4">
    <name type="scientific">Undibacterium umbellatum</name>
    <dbReference type="NCBI Taxonomy" id="2762300"/>
    <lineage>
        <taxon>Bacteria</taxon>
        <taxon>Pseudomonadati</taxon>
        <taxon>Pseudomonadota</taxon>
        <taxon>Betaproteobacteria</taxon>
        <taxon>Burkholderiales</taxon>
        <taxon>Oxalobacteraceae</taxon>
        <taxon>Undibacterium</taxon>
    </lineage>
</organism>
<evidence type="ECO:0000259" key="2">
    <source>
        <dbReference type="PROSITE" id="PS50943"/>
    </source>
</evidence>
<gene>
    <name evidence="3" type="ORF">H8L47_28605</name>
</gene>
<dbReference type="InterPro" id="IPR010982">
    <property type="entry name" value="Lambda_DNA-bd_dom_sf"/>
</dbReference>
<dbReference type="CDD" id="cd00093">
    <property type="entry name" value="HTH_XRE"/>
    <property type="match status" value="1"/>
</dbReference>
<dbReference type="Gene3D" id="1.10.260.40">
    <property type="entry name" value="lambda repressor-like DNA-binding domains"/>
    <property type="match status" value="1"/>
</dbReference>
<dbReference type="NCBIfam" id="NF041951">
    <property type="entry name" value="phage_RstR"/>
    <property type="match status" value="1"/>
</dbReference>
<dbReference type="PANTHER" id="PTHR46558:SF11">
    <property type="entry name" value="HTH-TYPE TRANSCRIPTIONAL REGULATOR XRE"/>
    <property type="match status" value="1"/>
</dbReference>
<dbReference type="EMBL" id="JACOFX010000039">
    <property type="protein sequence ID" value="MBC3911531.1"/>
    <property type="molecule type" value="Genomic_DNA"/>
</dbReference>
<keyword evidence="1" id="KW-0238">DNA-binding</keyword>
<comment type="caution">
    <text evidence="3">The sequence shown here is derived from an EMBL/GenBank/DDBJ whole genome shotgun (WGS) entry which is preliminary data.</text>
</comment>
<dbReference type="Pfam" id="PF01381">
    <property type="entry name" value="HTH_3"/>
    <property type="match status" value="1"/>
</dbReference>
<proteinExistence type="predicted"/>
<protein>
    <submittedName>
        <fullName evidence="3">Helix-turn-helix transcriptional regulator</fullName>
    </submittedName>
</protein>
<dbReference type="InterPro" id="IPR049639">
    <property type="entry name" value="RstR"/>
</dbReference>
<dbReference type="SMART" id="SM00530">
    <property type="entry name" value="HTH_XRE"/>
    <property type="match status" value="1"/>
</dbReference>
<evidence type="ECO:0000313" key="4">
    <source>
        <dbReference type="Proteomes" id="UP000646911"/>
    </source>
</evidence>
<feature type="domain" description="HTH cro/C1-type" evidence="2">
    <location>
        <begin position="20"/>
        <end position="74"/>
    </location>
</feature>
<keyword evidence="4" id="KW-1185">Reference proteome</keyword>
<dbReference type="SUPFAM" id="SSF47413">
    <property type="entry name" value="lambda repressor-like DNA-binding domains"/>
    <property type="match status" value="1"/>
</dbReference>
<accession>A0ABR6ZIV0</accession>
<name>A0ABR6ZIV0_9BURK</name>
<dbReference type="RefSeq" id="WP_186957236.1">
    <property type="nucleotide sequence ID" value="NZ_JACOFX010000039.1"/>
</dbReference>
<sequence>MASIVLQVTVQDMAAFAERLKTLRESRKLTQTRLAELIGANSRAYNRWERGNFIPQLDTLMKIADVLNVTLDELTGRTTTTHEPVVHNPKLYALLQEVDSLPDVDQQALIILMDSLVKRAKMDRVLAA</sequence>
<dbReference type="PROSITE" id="PS50943">
    <property type="entry name" value="HTH_CROC1"/>
    <property type="match status" value="1"/>
</dbReference>